<gene>
    <name evidence="10" type="ORF">I7412_38220</name>
</gene>
<dbReference type="InterPro" id="IPR036962">
    <property type="entry name" value="Glyco_hydro_3_N_sf"/>
</dbReference>
<dbReference type="EC" id="3.2.1.21" evidence="3"/>
<evidence type="ECO:0000256" key="3">
    <source>
        <dbReference type="ARBA" id="ARBA00012744"/>
    </source>
</evidence>
<dbReference type="Pfam" id="PF00933">
    <property type="entry name" value="Glyco_hydro_3"/>
    <property type="match status" value="1"/>
</dbReference>
<dbReference type="InterPro" id="IPR051915">
    <property type="entry name" value="Cellulose_Degrad_GH3"/>
</dbReference>
<evidence type="ECO:0000256" key="4">
    <source>
        <dbReference type="ARBA" id="ARBA00022729"/>
    </source>
</evidence>
<dbReference type="Gene3D" id="3.20.20.300">
    <property type="entry name" value="Glycoside hydrolase, family 3, N-terminal domain"/>
    <property type="match status" value="1"/>
</dbReference>
<dbReference type="Proteomes" id="UP000604475">
    <property type="component" value="Unassembled WGS sequence"/>
</dbReference>
<dbReference type="PANTHER" id="PTHR30620:SF16">
    <property type="entry name" value="LYSOSOMAL BETA GLUCOSIDASE"/>
    <property type="match status" value="1"/>
</dbReference>
<evidence type="ECO:0000256" key="2">
    <source>
        <dbReference type="ARBA" id="ARBA00005336"/>
    </source>
</evidence>
<dbReference type="SUPFAM" id="SSF51445">
    <property type="entry name" value="(Trans)glycosidases"/>
    <property type="match status" value="1"/>
</dbReference>
<dbReference type="InterPro" id="IPR001764">
    <property type="entry name" value="Glyco_hydro_3_N"/>
</dbReference>
<evidence type="ECO:0000259" key="9">
    <source>
        <dbReference type="Pfam" id="PF01915"/>
    </source>
</evidence>
<evidence type="ECO:0000256" key="5">
    <source>
        <dbReference type="ARBA" id="ARBA00022801"/>
    </source>
</evidence>
<evidence type="ECO:0000259" key="8">
    <source>
        <dbReference type="Pfam" id="PF00933"/>
    </source>
</evidence>
<protein>
    <recommendedName>
        <fullName evidence="3">beta-glucosidase</fullName>
        <ecNumber evidence="3">3.2.1.21</ecNumber>
    </recommendedName>
</protein>
<dbReference type="Pfam" id="PF01915">
    <property type="entry name" value="Glyco_hydro_3_C"/>
    <property type="match status" value="1"/>
</dbReference>
<evidence type="ECO:0000256" key="1">
    <source>
        <dbReference type="ARBA" id="ARBA00000448"/>
    </source>
</evidence>
<name>A0A937UTA0_9ACTN</name>
<keyword evidence="4 7" id="KW-0732">Signal</keyword>
<evidence type="ECO:0000256" key="7">
    <source>
        <dbReference type="SAM" id="SignalP"/>
    </source>
</evidence>
<evidence type="ECO:0000256" key="6">
    <source>
        <dbReference type="ARBA" id="ARBA00023295"/>
    </source>
</evidence>
<dbReference type="RefSeq" id="WP_203006594.1">
    <property type="nucleotide sequence ID" value="NZ_JADWYU010000379.1"/>
</dbReference>
<keyword evidence="6" id="KW-0326">Glycosidase</keyword>
<comment type="similarity">
    <text evidence="2">Belongs to the glycosyl hydrolase 3 family.</text>
</comment>
<dbReference type="PRINTS" id="PR00133">
    <property type="entry name" value="GLHYDRLASE3"/>
</dbReference>
<evidence type="ECO:0000313" key="11">
    <source>
        <dbReference type="Proteomes" id="UP000604475"/>
    </source>
</evidence>
<dbReference type="Gene3D" id="3.40.50.1700">
    <property type="entry name" value="Glycoside hydrolase family 3 C-terminal domain"/>
    <property type="match status" value="1"/>
</dbReference>
<feature type="domain" description="Glycoside hydrolase family 3 C-terminal" evidence="9">
    <location>
        <begin position="436"/>
        <end position="636"/>
    </location>
</feature>
<reference evidence="10" key="1">
    <citation type="submission" date="2020-12" db="EMBL/GenBank/DDBJ databases">
        <title>Genomic characterization of non-nitrogen-fixing Frankia strains.</title>
        <authorList>
            <person name="Carlos-Shanley C."/>
            <person name="Guerra T."/>
            <person name="Hahn D."/>
        </authorList>
    </citation>
    <scope>NUCLEOTIDE SEQUENCE</scope>
    <source>
        <strain evidence="10">CN6</strain>
    </source>
</reference>
<dbReference type="PANTHER" id="PTHR30620">
    <property type="entry name" value="PERIPLASMIC BETA-GLUCOSIDASE-RELATED"/>
    <property type="match status" value="1"/>
</dbReference>
<feature type="signal peptide" evidence="7">
    <location>
        <begin position="1"/>
        <end position="29"/>
    </location>
</feature>
<organism evidence="10 11">
    <name type="scientific">Frankia nepalensis</name>
    <dbReference type="NCBI Taxonomy" id="1836974"/>
    <lineage>
        <taxon>Bacteria</taxon>
        <taxon>Bacillati</taxon>
        <taxon>Actinomycetota</taxon>
        <taxon>Actinomycetes</taxon>
        <taxon>Frankiales</taxon>
        <taxon>Frankiaceae</taxon>
        <taxon>Frankia</taxon>
    </lineage>
</organism>
<comment type="catalytic activity">
    <reaction evidence="1">
        <text>Hydrolysis of terminal, non-reducing beta-D-glucosyl residues with release of beta-D-glucose.</text>
        <dbReference type="EC" id="3.2.1.21"/>
    </reaction>
</comment>
<dbReference type="InterPro" id="IPR002772">
    <property type="entry name" value="Glyco_hydro_3_C"/>
</dbReference>
<keyword evidence="5 10" id="KW-0378">Hydrolase</keyword>
<dbReference type="AlphaFoldDB" id="A0A937UTA0"/>
<dbReference type="InterPro" id="IPR017853">
    <property type="entry name" value="GH"/>
</dbReference>
<dbReference type="InterPro" id="IPR036881">
    <property type="entry name" value="Glyco_hydro_3_C_sf"/>
</dbReference>
<accession>A0A937UTA0</accession>
<feature type="domain" description="Glycoside hydrolase family 3 N-terminal" evidence="8">
    <location>
        <begin position="63"/>
        <end position="397"/>
    </location>
</feature>
<keyword evidence="11" id="KW-1185">Reference proteome</keyword>
<dbReference type="GO" id="GO:0009251">
    <property type="term" value="P:glucan catabolic process"/>
    <property type="evidence" value="ECO:0007669"/>
    <property type="project" value="TreeGrafter"/>
</dbReference>
<dbReference type="EMBL" id="JAEACQ010000355">
    <property type="protein sequence ID" value="MBL7632893.1"/>
    <property type="molecule type" value="Genomic_DNA"/>
</dbReference>
<comment type="caution">
    <text evidence="10">The sequence shown here is derived from an EMBL/GenBank/DDBJ whole genome shotgun (WGS) entry which is preliminary data.</text>
</comment>
<feature type="chain" id="PRO_5037335684" description="beta-glucosidase" evidence="7">
    <location>
        <begin position="30"/>
        <end position="640"/>
    </location>
</feature>
<evidence type="ECO:0000313" key="10">
    <source>
        <dbReference type="EMBL" id="MBL7632893.1"/>
    </source>
</evidence>
<dbReference type="GO" id="GO:0008422">
    <property type="term" value="F:beta-glucosidase activity"/>
    <property type="evidence" value="ECO:0007669"/>
    <property type="project" value="UniProtKB-EC"/>
</dbReference>
<dbReference type="SUPFAM" id="SSF52279">
    <property type="entry name" value="Beta-D-glucan exohydrolase, C-terminal domain"/>
    <property type="match status" value="1"/>
</dbReference>
<sequence>MSAASPARFSIRRGLAALAGVAVALPVVAAGCGNGEEPGSTPPYLDSAAPVERRVSDLLGRMTLEEKVGQMAQADRSAVAKHPGMITSLGLGSVLSGGGSVPADNTPSGWADMVDGFQSRALATRLKIPLLYGLDAVHGNNNLVGATVFPHNIAMGATRDPGLVRDAARITALETRTTGPQWVFAPCLCVSRDVRWGRTYESFGEDPDLVAQMATVLEGLQGKAPADRAGPAHVLATAKHFAGDGDTTYGTSTSFRYTVDQGITITDRARFDETNLAPYVTAVRTYDVGSIMPSYSSVDWTEDGVGNPVRMHANTELLTGFLKQELGFEGFLVTDWEAVQQLPGDYAAQVRAAVNAGVDMFMEPSSAPEFVRTLLAEVRAGRVAPARIDDAVGRILAAKFELGLFEHPFTNRGNIGAVGSPEHRAVARRAVAASQVLLKNDGDVLPLAASQRVYVAGVNADDLGNQAGGWTATWQGASGDTIPGTTILEGIKEHAARVTYSADASAPTGGHDVGVVVIGETPYAEGVGDVGNGRTLNLSPADQANIDKVCAAIATCVVLDVAGRPQIVTDQLTEMDAFVMAWLPGSEGAGVADPLFGEVPYSGRLPVTWPRAEAQEPINVGDQEYDPLFPYDHGLTTARR</sequence>
<proteinExistence type="inferred from homology"/>